<sequence length="67" mass="7588">MIKKKNTTVRKPEFEVFQVLETSKDKSYWNRIGAAWVHEDGDGLSVTLNAMPLDGRIIIRAVKADKA</sequence>
<reference evidence="1 2" key="1">
    <citation type="submission" date="2017-02" db="EMBL/GenBank/DDBJ databases">
        <title>Genome sequence of Microcystis aeruginosa KW.</title>
        <authorList>
            <person name="Oh H.-M."/>
            <person name="Ahn C.-Y."/>
            <person name="Jeong H."/>
            <person name="Srivastava A."/>
            <person name="Lee H.-G."/>
            <person name="Kang S.-R."/>
        </authorList>
    </citation>
    <scope>NUCLEOTIDE SEQUENCE [LARGE SCALE GENOMIC DNA]</scope>
    <source>
        <strain evidence="1 2">KW</strain>
    </source>
</reference>
<accession>A0A1V4BZ07</accession>
<dbReference type="Proteomes" id="UP000189835">
    <property type="component" value="Unassembled WGS sequence"/>
</dbReference>
<name>A0A1V4BZ07_MICAE</name>
<dbReference type="EMBL" id="MVGR01000002">
    <property type="protein sequence ID" value="OPF19786.1"/>
    <property type="molecule type" value="Genomic_DNA"/>
</dbReference>
<dbReference type="RefSeq" id="WP_079205747.1">
    <property type="nucleotide sequence ID" value="NZ_MVGR01000002.1"/>
</dbReference>
<dbReference type="AlphaFoldDB" id="A0A1V4BZ07"/>
<gene>
    <name evidence="1" type="ORF">B1L04_03110</name>
</gene>
<protein>
    <submittedName>
        <fullName evidence="1">Uncharacterized protein</fullName>
    </submittedName>
</protein>
<evidence type="ECO:0000313" key="1">
    <source>
        <dbReference type="EMBL" id="OPF19786.1"/>
    </source>
</evidence>
<comment type="caution">
    <text evidence="1">The sequence shown here is derived from an EMBL/GenBank/DDBJ whole genome shotgun (WGS) entry which is preliminary data.</text>
</comment>
<organism evidence="1 2">
    <name type="scientific">Microcystis aeruginosa KW</name>
    <dbReference type="NCBI Taxonomy" id="1960155"/>
    <lineage>
        <taxon>Bacteria</taxon>
        <taxon>Bacillati</taxon>
        <taxon>Cyanobacteriota</taxon>
        <taxon>Cyanophyceae</taxon>
        <taxon>Oscillatoriophycideae</taxon>
        <taxon>Chroococcales</taxon>
        <taxon>Microcystaceae</taxon>
        <taxon>Microcystis</taxon>
    </lineage>
</organism>
<proteinExistence type="predicted"/>
<evidence type="ECO:0000313" key="2">
    <source>
        <dbReference type="Proteomes" id="UP000189835"/>
    </source>
</evidence>